<evidence type="ECO:0000313" key="1">
    <source>
        <dbReference type="EMBL" id="KRP31506.1"/>
    </source>
</evidence>
<protein>
    <submittedName>
        <fullName evidence="1">Uncharacterized protein</fullName>
    </submittedName>
</protein>
<comment type="caution">
    <text evidence="1">The sequence shown here is derived from an EMBL/GenBank/DDBJ whole genome shotgun (WGS) entry which is preliminary data.</text>
</comment>
<evidence type="ECO:0000313" key="2">
    <source>
        <dbReference type="Proteomes" id="UP000051557"/>
    </source>
</evidence>
<organism evidence="1 2">
    <name type="scientific">Verrucomicrobia subdivision 6 bacterium BACL9 MAG-120820-bin42</name>
    <dbReference type="NCBI Taxonomy" id="1655634"/>
    <lineage>
        <taxon>Bacteria</taxon>
        <taxon>Pseudomonadati</taxon>
        <taxon>Verrucomicrobiota</taxon>
        <taxon>Verrucomicrobiia</taxon>
        <taxon>Verrucomicrobiales</taxon>
        <taxon>Verrucomicrobia subdivision 6</taxon>
    </lineage>
</organism>
<reference evidence="1 2" key="1">
    <citation type="submission" date="2015-10" db="EMBL/GenBank/DDBJ databases">
        <title>Metagenome-Assembled Genomes uncover a global brackish microbiome.</title>
        <authorList>
            <person name="Hugerth L.W."/>
            <person name="Larsson J."/>
            <person name="Alneberg J."/>
            <person name="Lindh M.V."/>
            <person name="Legrand C."/>
            <person name="Pinhassi J."/>
            <person name="Andersson A.F."/>
        </authorList>
    </citation>
    <scope>NUCLEOTIDE SEQUENCE [LARGE SCALE GENOMIC DNA]</scope>
    <source>
        <strain evidence="1">BACL9 MAG-120820-bin42</strain>
    </source>
</reference>
<name>A0A0R2X6E2_9BACT</name>
<accession>A0A0R2X6E2</accession>
<gene>
    <name evidence="1" type="ORF">ABS32_07140</name>
</gene>
<dbReference type="AlphaFoldDB" id="A0A0R2X6E2"/>
<dbReference type="Proteomes" id="UP000051557">
    <property type="component" value="Unassembled WGS sequence"/>
</dbReference>
<sequence length="101" mass="10454">MENGGHVLFAEEEVAILHKSEAFGVEAAATIFHPWFGIRGVGNKADERLAVGIFVGVGGEMGLDGGGQVFFVGRDGDGVEAWGEDDGTVSRTAVGGEVEGF</sequence>
<proteinExistence type="predicted"/>
<dbReference type="EMBL" id="LIDM01000333">
    <property type="protein sequence ID" value="KRP31506.1"/>
    <property type="molecule type" value="Genomic_DNA"/>
</dbReference>